<sequence length="51" mass="5602">MSQLGPTMACGPAKRSDKTSLLVEVSTSLRSPQVRGASWLGSYKHEFIKHK</sequence>
<organism evidence="1 2">
    <name type="scientific">Rosa chinensis</name>
    <name type="common">China rose</name>
    <dbReference type="NCBI Taxonomy" id="74649"/>
    <lineage>
        <taxon>Eukaryota</taxon>
        <taxon>Viridiplantae</taxon>
        <taxon>Streptophyta</taxon>
        <taxon>Embryophyta</taxon>
        <taxon>Tracheophyta</taxon>
        <taxon>Spermatophyta</taxon>
        <taxon>Magnoliopsida</taxon>
        <taxon>eudicotyledons</taxon>
        <taxon>Gunneridae</taxon>
        <taxon>Pentapetalae</taxon>
        <taxon>rosids</taxon>
        <taxon>fabids</taxon>
        <taxon>Rosales</taxon>
        <taxon>Rosaceae</taxon>
        <taxon>Rosoideae</taxon>
        <taxon>Rosoideae incertae sedis</taxon>
        <taxon>Rosa</taxon>
    </lineage>
</organism>
<dbReference type="Gramene" id="PRQ38815">
    <property type="protein sequence ID" value="PRQ38815"/>
    <property type="gene ID" value="RchiOBHm_Chr4g0418151"/>
</dbReference>
<proteinExistence type="predicted"/>
<dbReference type="AlphaFoldDB" id="A0A2P6QX96"/>
<dbReference type="Proteomes" id="UP000238479">
    <property type="component" value="Chromosome 4"/>
</dbReference>
<protein>
    <submittedName>
        <fullName evidence="1">Uncharacterized protein</fullName>
    </submittedName>
</protein>
<dbReference type="EMBL" id="PDCK01000042">
    <property type="protein sequence ID" value="PRQ38815.1"/>
    <property type="molecule type" value="Genomic_DNA"/>
</dbReference>
<gene>
    <name evidence="1" type="ORF">RchiOBHm_Chr4g0418151</name>
</gene>
<name>A0A2P6QX96_ROSCH</name>
<comment type="caution">
    <text evidence="1">The sequence shown here is derived from an EMBL/GenBank/DDBJ whole genome shotgun (WGS) entry which is preliminary data.</text>
</comment>
<accession>A0A2P6QX96</accession>
<evidence type="ECO:0000313" key="1">
    <source>
        <dbReference type="EMBL" id="PRQ38815.1"/>
    </source>
</evidence>
<reference evidence="1 2" key="1">
    <citation type="journal article" date="2018" name="Nat. Genet.">
        <title>The Rosa genome provides new insights in the design of modern roses.</title>
        <authorList>
            <person name="Bendahmane M."/>
        </authorList>
    </citation>
    <scope>NUCLEOTIDE SEQUENCE [LARGE SCALE GENOMIC DNA]</scope>
    <source>
        <strain evidence="2">cv. Old Blush</strain>
    </source>
</reference>
<evidence type="ECO:0000313" key="2">
    <source>
        <dbReference type="Proteomes" id="UP000238479"/>
    </source>
</evidence>
<keyword evidence="2" id="KW-1185">Reference proteome</keyword>